<evidence type="ECO:0000313" key="3">
    <source>
        <dbReference type="Proteomes" id="UP001586593"/>
    </source>
</evidence>
<evidence type="ECO:0000313" key="2">
    <source>
        <dbReference type="EMBL" id="KAL1844537.1"/>
    </source>
</evidence>
<keyword evidence="1" id="KW-1133">Transmembrane helix</keyword>
<dbReference type="Proteomes" id="UP001586593">
    <property type="component" value="Unassembled WGS sequence"/>
</dbReference>
<proteinExistence type="predicted"/>
<organism evidence="2 3">
    <name type="scientific">Phialemonium thermophilum</name>
    <dbReference type="NCBI Taxonomy" id="223376"/>
    <lineage>
        <taxon>Eukaryota</taxon>
        <taxon>Fungi</taxon>
        <taxon>Dikarya</taxon>
        <taxon>Ascomycota</taxon>
        <taxon>Pezizomycotina</taxon>
        <taxon>Sordariomycetes</taxon>
        <taxon>Sordariomycetidae</taxon>
        <taxon>Cephalothecales</taxon>
        <taxon>Cephalothecaceae</taxon>
        <taxon>Phialemonium</taxon>
    </lineage>
</organism>
<sequence>MATRYWPIVLIAAVPLFLYICFILLCSSHFIQRQFQYAHLFHTQWWHDTNEPEYWGFASPIRREQENQVTPFFLTTPDNERIYAWHVLPLPLYTRHEEELADQPTGVSKNVAQTLNFKLLKGDPNAKLVISLHGVRASAQSLRNLFFHGQIENMDSY</sequence>
<feature type="transmembrane region" description="Helical" evidence="1">
    <location>
        <begin position="6"/>
        <end position="26"/>
    </location>
</feature>
<comment type="caution">
    <text evidence="2">The sequence shown here is derived from an EMBL/GenBank/DDBJ whole genome shotgun (WGS) entry which is preliminary data.</text>
</comment>
<reference evidence="2 3" key="1">
    <citation type="journal article" date="2024" name="Commun. Biol.">
        <title>Comparative genomic analysis of thermophilic fungi reveals convergent evolutionary adaptations and gene losses.</title>
        <authorList>
            <person name="Steindorff A.S."/>
            <person name="Aguilar-Pontes M.V."/>
            <person name="Robinson A.J."/>
            <person name="Andreopoulos B."/>
            <person name="LaButti K."/>
            <person name="Kuo A."/>
            <person name="Mondo S."/>
            <person name="Riley R."/>
            <person name="Otillar R."/>
            <person name="Haridas S."/>
            <person name="Lipzen A."/>
            <person name="Grimwood J."/>
            <person name="Schmutz J."/>
            <person name="Clum A."/>
            <person name="Reid I.D."/>
            <person name="Moisan M.C."/>
            <person name="Butler G."/>
            <person name="Nguyen T.T.M."/>
            <person name="Dewar K."/>
            <person name="Conant G."/>
            <person name="Drula E."/>
            <person name="Henrissat B."/>
            <person name="Hansel C."/>
            <person name="Singer S."/>
            <person name="Hutchinson M.I."/>
            <person name="de Vries R.P."/>
            <person name="Natvig D.O."/>
            <person name="Powell A.J."/>
            <person name="Tsang A."/>
            <person name="Grigoriev I.V."/>
        </authorList>
    </citation>
    <scope>NUCLEOTIDE SEQUENCE [LARGE SCALE GENOMIC DNA]</scope>
    <source>
        <strain evidence="2 3">ATCC 24622</strain>
    </source>
</reference>
<keyword evidence="1" id="KW-0812">Transmembrane</keyword>
<name>A0ABR3VS93_9PEZI</name>
<protein>
    <submittedName>
        <fullName evidence="2">Uncharacterized protein</fullName>
    </submittedName>
</protein>
<dbReference type="EMBL" id="JAZHXJ010001640">
    <property type="protein sequence ID" value="KAL1844537.1"/>
    <property type="molecule type" value="Genomic_DNA"/>
</dbReference>
<evidence type="ECO:0000256" key="1">
    <source>
        <dbReference type="SAM" id="Phobius"/>
    </source>
</evidence>
<keyword evidence="3" id="KW-1185">Reference proteome</keyword>
<gene>
    <name evidence="2" type="ORF">VTK73DRAFT_2341</name>
</gene>
<keyword evidence="1" id="KW-0472">Membrane</keyword>
<accession>A0ABR3VS93</accession>